<feature type="region of interest" description="Disordered" evidence="1">
    <location>
        <begin position="163"/>
        <end position="229"/>
    </location>
</feature>
<reference evidence="4" key="1">
    <citation type="journal article" date="2019" name="Gigascience">
        <title>De novo genome assembly of the endangered Acer yangbiense, a plant species with extremely small populations endemic to Yunnan Province, China.</title>
        <authorList>
            <person name="Yang J."/>
            <person name="Wariss H.M."/>
            <person name="Tao L."/>
            <person name="Zhang R."/>
            <person name="Yun Q."/>
            <person name="Hollingsworth P."/>
            <person name="Dao Z."/>
            <person name="Luo G."/>
            <person name="Guo H."/>
            <person name="Ma Y."/>
            <person name="Sun W."/>
        </authorList>
    </citation>
    <scope>NUCLEOTIDE SEQUENCE [LARGE SCALE GENOMIC DNA]</scope>
    <source>
        <strain evidence="4">cv. Malutang</strain>
    </source>
</reference>
<gene>
    <name evidence="3" type="ORF">EZV62_004187</name>
</gene>
<evidence type="ECO:0000256" key="1">
    <source>
        <dbReference type="SAM" id="MobiDB-lite"/>
    </source>
</evidence>
<protein>
    <submittedName>
        <fullName evidence="3">Uncharacterized protein</fullName>
    </submittedName>
</protein>
<keyword evidence="2" id="KW-1133">Transmembrane helix</keyword>
<evidence type="ECO:0000256" key="2">
    <source>
        <dbReference type="SAM" id="Phobius"/>
    </source>
</evidence>
<keyword evidence="2" id="KW-0812">Transmembrane</keyword>
<keyword evidence="4" id="KW-1185">Reference proteome</keyword>
<feature type="compositionally biased region" description="Polar residues" evidence="1">
    <location>
        <begin position="213"/>
        <end position="222"/>
    </location>
</feature>
<dbReference type="EMBL" id="VAHF01000002">
    <property type="protein sequence ID" value="TXG69252.1"/>
    <property type="molecule type" value="Genomic_DNA"/>
</dbReference>
<name>A0A5C7IKW3_9ROSI</name>
<dbReference type="Proteomes" id="UP000323000">
    <property type="component" value="Chromosome 2"/>
</dbReference>
<keyword evidence="2" id="KW-0472">Membrane</keyword>
<evidence type="ECO:0000313" key="3">
    <source>
        <dbReference type="EMBL" id="TXG69252.1"/>
    </source>
</evidence>
<feature type="transmembrane region" description="Helical" evidence="2">
    <location>
        <begin position="126"/>
        <end position="148"/>
    </location>
</feature>
<feature type="compositionally biased region" description="Low complexity" evidence="1">
    <location>
        <begin position="171"/>
        <end position="180"/>
    </location>
</feature>
<accession>A0A5C7IKW3</accession>
<dbReference type="OrthoDB" id="1751139at2759"/>
<sequence>MSSVSSRMIRSNYSFSEPRRLTRNGIFLAMWVTVCKYKRRTVASLFVLLEAISFVLDLYGKKEWGFLLASFLLSVIGFAITIFSVFCIKERTRSEAGNRFMVEEIVFSSVQLVFTGIYLIMKILGVKISINASVFLLVFAIIVFIFALKKEALDRSPLLPVQDVTSNSPSTAAATTTTTTMRSDNSPEGTNSSLNFSSSPSTSRTTFEDVPPHTSSTPSSAMDNEMAPN</sequence>
<feature type="transmembrane region" description="Helical" evidence="2">
    <location>
        <begin position="66"/>
        <end position="88"/>
    </location>
</feature>
<proteinExistence type="predicted"/>
<evidence type="ECO:0000313" key="4">
    <source>
        <dbReference type="Proteomes" id="UP000323000"/>
    </source>
</evidence>
<feature type="transmembrane region" description="Helical" evidence="2">
    <location>
        <begin position="42"/>
        <end position="60"/>
    </location>
</feature>
<comment type="caution">
    <text evidence="3">The sequence shown here is derived from an EMBL/GenBank/DDBJ whole genome shotgun (WGS) entry which is preliminary data.</text>
</comment>
<organism evidence="3 4">
    <name type="scientific">Acer yangbiense</name>
    <dbReference type="NCBI Taxonomy" id="1000413"/>
    <lineage>
        <taxon>Eukaryota</taxon>
        <taxon>Viridiplantae</taxon>
        <taxon>Streptophyta</taxon>
        <taxon>Embryophyta</taxon>
        <taxon>Tracheophyta</taxon>
        <taxon>Spermatophyta</taxon>
        <taxon>Magnoliopsida</taxon>
        <taxon>eudicotyledons</taxon>
        <taxon>Gunneridae</taxon>
        <taxon>Pentapetalae</taxon>
        <taxon>rosids</taxon>
        <taxon>malvids</taxon>
        <taxon>Sapindales</taxon>
        <taxon>Sapindaceae</taxon>
        <taxon>Hippocastanoideae</taxon>
        <taxon>Acereae</taxon>
        <taxon>Acer</taxon>
    </lineage>
</organism>
<dbReference type="AlphaFoldDB" id="A0A5C7IKW3"/>
<feature type="compositionally biased region" description="Low complexity" evidence="1">
    <location>
        <begin position="190"/>
        <end position="205"/>
    </location>
</feature>
<feature type="transmembrane region" description="Helical" evidence="2">
    <location>
        <begin position="100"/>
        <end position="120"/>
    </location>
</feature>